<keyword evidence="1" id="KW-0812">Transmembrane</keyword>
<dbReference type="Proteomes" id="UP000553766">
    <property type="component" value="Unassembled WGS sequence"/>
</dbReference>
<evidence type="ECO:0000313" key="2">
    <source>
        <dbReference type="EMBL" id="MBB5516384.1"/>
    </source>
</evidence>
<keyword evidence="1" id="KW-0472">Membrane</keyword>
<accession>A0A840X0Z4</accession>
<reference evidence="2 3" key="1">
    <citation type="submission" date="2020-08" db="EMBL/GenBank/DDBJ databases">
        <title>Genomic Encyclopedia of Type Strains, Phase IV (KMG-IV): sequencing the most valuable type-strain genomes for metagenomic binning, comparative biology and taxonomic classification.</title>
        <authorList>
            <person name="Goeker M."/>
        </authorList>
    </citation>
    <scope>NUCLEOTIDE SEQUENCE [LARGE SCALE GENOMIC DNA]</scope>
    <source>
        <strain evidence="2 3">DSM 103377</strain>
    </source>
</reference>
<organism evidence="2 3">
    <name type="scientific">Rubricella aquisinus</name>
    <dbReference type="NCBI Taxonomy" id="2028108"/>
    <lineage>
        <taxon>Bacteria</taxon>
        <taxon>Pseudomonadati</taxon>
        <taxon>Pseudomonadota</taxon>
        <taxon>Alphaproteobacteria</taxon>
        <taxon>Rhodobacterales</taxon>
        <taxon>Paracoccaceae</taxon>
        <taxon>Rubricella</taxon>
    </lineage>
</organism>
<name>A0A840X0Z4_9RHOB</name>
<evidence type="ECO:0000256" key="1">
    <source>
        <dbReference type="SAM" id="Phobius"/>
    </source>
</evidence>
<protein>
    <submittedName>
        <fullName evidence="2">Putative tellurium resistance membrane protein TerC</fullName>
    </submittedName>
</protein>
<comment type="caution">
    <text evidence="2">The sequence shown here is derived from an EMBL/GenBank/DDBJ whole genome shotgun (WGS) entry which is preliminary data.</text>
</comment>
<feature type="transmembrane region" description="Helical" evidence="1">
    <location>
        <begin position="45"/>
        <end position="62"/>
    </location>
</feature>
<proteinExistence type="predicted"/>
<dbReference type="EMBL" id="JACIJS010000007">
    <property type="protein sequence ID" value="MBB5516384.1"/>
    <property type="molecule type" value="Genomic_DNA"/>
</dbReference>
<keyword evidence="3" id="KW-1185">Reference proteome</keyword>
<feature type="transmembrane region" description="Helical" evidence="1">
    <location>
        <begin position="12"/>
        <end position="33"/>
    </location>
</feature>
<evidence type="ECO:0000313" key="3">
    <source>
        <dbReference type="Proteomes" id="UP000553766"/>
    </source>
</evidence>
<sequence>MTPDQIKRKRLRNGIVSAIVLMVMMILVGYQMLSSWGEMDLPGQIIFLGWLAVAVFLFARSLKRLSALFADMVPPEEAAADRYRAQSDEKDPPA</sequence>
<dbReference type="AlphaFoldDB" id="A0A840X0Z4"/>
<gene>
    <name evidence="2" type="ORF">FHS89_002415</name>
</gene>
<dbReference type="RefSeq" id="WP_184011948.1">
    <property type="nucleotide sequence ID" value="NZ_JACIJS010000007.1"/>
</dbReference>
<keyword evidence="1" id="KW-1133">Transmembrane helix</keyword>